<keyword evidence="1" id="KW-0472">Membrane</keyword>
<evidence type="ECO:0000313" key="3">
    <source>
        <dbReference type="Proteomes" id="UP000800038"/>
    </source>
</evidence>
<evidence type="ECO:0000256" key="1">
    <source>
        <dbReference type="SAM" id="Phobius"/>
    </source>
</evidence>
<dbReference type="Proteomes" id="UP000800038">
    <property type="component" value="Unassembled WGS sequence"/>
</dbReference>
<sequence>MGEFWLQIHLVFNWISLIIVLLCCLFWLVFLPAFKLIKADVIVVAAGINKCANCFIYTAC</sequence>
<feature type="transmembrane region" description="Helical" evidence="1">
    <location>
        <begin position="6"/>
        <end position="30"/>
    </location>
</feature>
<keyword evidence="3" id="KW-1185">Reference proteome</keyword>
<protein>
    <submittedName>
        <fullName evidence="2">Uncharacterized protein</fullName>
    </submittedName>
</protein>
<organism evidence="2 3">
    <name type="scientific">Clathrospora elynae</name>
    <dbReference type="NCBI Taxonomy" id="706981"/>
    <lineage>
        <taxon>Eukaryota</taxon>
        <taxon>Fungi</taxon>
        <taxon>Dikarya</taxon>
        <taxon>Ascomycota</taxon>
        <taxon>Pezizomycotina</taxon>
        <taxon>Dothideomycetes</taxon>
        <taxon>Pleosporomycetidae</taxon>
        <taxon>Pleosporales</taxon>
        <taxon>Diademaceae</taxon>
        <taxon>Clathrospora</taxon>
    </lineage>
</organism>
<keyword evidence="1" id="KW-1133">Transmembrane helix</keyword>
<evidence type="ECO:0000313" key="2">
    <source>
        <dbReference type="EMBL" id="KAF1934600.1"/>
    </source>
</evidence>
<feature type="non-terminal residue" evidence="2">
    <location>
        <position position="60"/>
    </location>
</feature>
<accession>A0A6A5S4S9</accession>
<reference evidence="2" key="1">
    <citation type="journal article" date="2020" name="Stud. Mycol.">
        <title>101 Dothideomycetes genomes: a test case for predicting lifestyles and emergence of pathogens.</title>
        <authorList>
            <person name="Haridas S."/>
            <person name="Albert R."/>
            <person name="Binder M."/>
            <person name="Bloem J."/>
            <person name="Labutti K."/>
            <person name="Salamov A."/>
            <person name="Andreopoulos B."/>
            <person name="Baker S."/>
            <person name="Barry K."/>
            <person name="Bills G."/>
            <person name="Bluhm B."/>
            <person name="Cannon C."/>
            <person name="Castanera R."/>
            <person name="Culley D."/>
            <person name="Daum C."/>
            <person name="Ezra D."/>
            <person name="Gonzalez J."/>
            <person name="Henrissat B."/>
            <person name="Kuo A."/>
            <person name="Liang C."/>
            <person name="Lipzen A."/>
            <person name="Lutzoni F."/>
            <person name="Magnuson J."/>
            <person name="Mondo S."/>
            <person name="Nolan M."/>
            <person name="Ohm R."/>
            <person name="Pangilinan J."/>
            <person name="Park H.-J."/>
            <person name="Ramirez L."/>
            <person name="Alfaro M."/>
            <person name="Sun H."/>
            <person name="Tritt A."/>
            <person name="Yoshinaga Y."/>
            <person name="Zwiers L.-H."/>
            <person name="Turgeon B."/>
            <person name="Goodwin S."/>
            <person name="Spatafora J."/>
            <person name="Crous P."/>
            <person name="Grigoriev I."/>
        </authorList>
    </citation>
    <scope>NUCLEOTIDE SEQUENCE</scope>
    <source>
        <strain evidence="2">CBS 161.51</strain>
    </source>
</reference>
<dbReference type="AlphaFoldDB" id="A0A6A5S4S9"/>
<keyword evidence="1" id="KW-0812">Transmembrane</keyword>
<proteinExistence type="predicted"/>
<name>A0A6A5S4S9_9PLEO</name>
<gene>
    <name evidence="2" type="ORF">EJ02DRAFT_461061</name>
</gene>
<dbReference type="EMBL" id="ML976443">
    <property type="protein sequence ID" value="KAF1934600.1"/>
    <property type="molecule type" value="Genomic_DNA"/>
</dbReference>